<proteinExistence type="inferred from homology"/>
<keyword evidence="7" id="KW-1185">Reference proteome</keyword>
<dbReference type="EMBL" id="AQGQ01000002">
    <property type="protein sequence ID" value="EOD56931.1"/>
    <property type="molecule type" value="Genomic_DNA"/>
</dbReference>
<dbReference type="HAMAP" id="MF_00765">
    <property type="entry name" value="DarP"/>
    <property type="match status" value="1"/>
</dbReference>
<dbReference type="CDD" id="cd16331">
    <property type="entry name" value="YjgA-like"/>
    <property type="match status" value="1"/>
</dbReference>
<evidence type="ECO:0000313" key="7">
    <source>
        <dbReference type="Proteomes" id="UP000013526"/>
    </source>
</evidence>
<dbReference type="RefSeq" id="WP_005890998.1">
    <property type="nucleotide sequence ID" value="NZ_AQGQ01000002.1"/>
</dbReference>
<dbReference type="GO" id="GO:0005829">
    <property type="term" value="C:cytosol"/>
    <property type="evidence" value="ECO:0007669"/>
    <property type="project" value="TreeGrafter"/>
</dbReference>
<dbReference type="GO" id="GO:1902626">
    <property type="term" value="P:assembly of large subunit precursor of preribosome"/>
    <property type="evidence" value="ECO:0007669"/>
    <property type="project" value="UniProtKB-UniRule"/>
</dbReference>
<dbReference type="NCBIfam" id="NF003593">
    <property type="entry name" value="PRK05255.1-1"/>
    <property type="match status" value="1"/>
</dbReference>
<dbReference type="PANTHER" id="PTHR38101:SF1">
    <property type="entry name" value="UPF0307 PROTEIN YJGA"/>
    <property type="match status" value="1"/>
</dbReference>
<dbReference type="Pfam" id="PF04751">
    <property type="entry name" value="DarP"/>
    <property type="match status" value="1"/>
</dbReference>
<dbReference type="PATRIC" id="fig|1268236.3.peg.141"/>
<evidence type="ECO:0000256" key="3">
    <source>
        <dbReference type="ARBA" id="ARBA00022730"/>
    </source>
</evidence>
<evidence type="ECO:0000256" key="4">
    <source>
        <dbReference type="ARBA" id="ARBA00022884"/>
    </source>
</evidence>
<evidence type="ECO:0000256" key="5">
    <source>
        <dbReference type="HAMAP-Rule" id="MF_00765"/>
    </source>
</evidence>
<keyword evidence="1 5" id="KW-0963">Cytoplasm</keyword>
<comment type="function">
    <text evidence="5">Member of a network of 50S ribosomal subunit biogenesis factors which assembles along the 30S-50S interface, preventing incorrect 23S rRNA structures from forming. Promotes peptidyl transferase center (PTC) maturation.</text>
</comment>
<dbReference type="SUPFAM" id="SSF158710">
    <property type="entry name" value="PSPTO4464-like"/>
    <property type="match status" value="1"/>
</dbReference>
<keyword evidence="4 5" id="KW-0694">RNA-binding</keyword>
<gene>
    <name evidence="5" type="primary">darP</name>
    <name evidence="6" type="ORF">G113_00699</name>
</gene>
<keyword evidence="2 5" id="KW-0690">Ribosome biogenesis</keyword>
<evidence type="ECO:0000313" key="6">
    <source>
        <dbReference type="EMBL" id="EOD56931.1"/>
    </source>
</evidence>
<reference evidence="6 7" key="1">
    <citation type="journal article" date="2013" name="Genome Announc.">
        <title>Draft Genome Sequence of Aeromonas molluscorum Strain 848TT, Isolated from Bivalve Molluscs.</title>
        <authorList>
            <person name="Spataro N."/>
            <person name="Farfan M."/>
            <person name="Albarral V."/>
            <person name="Sanglas A."/>
            <person name="Loren J.G."/>
            <person name="Fuste M.C."/>
            <person name="Bosch E."/>
        </authorList>
    </citation>
    <scope>NUCLEOTIDE SEQUENCE [LARGE SCALE GENOMIC DNA]</scope>
    <source>
        <strain evidence="6 7">848</strain>
    </source>
</reference>
<dbReference type="Proteomes" id="UP000013526">
    <property type="component" value="Unassembled WGS sequence"/>
</dbReference>
<dbReference type="PANTHER" id="PTHR38101">
    <property type="entry name" value="UPF0307 PROTEIN YJGA"/>
    <property type="match status" value="1"/>
</dbReference>
<protein>
    <recommendedName>
        <fullName evidence="5">Dual-action ribosomal maturation protein DarP</fullName>
    </recommendedName>
    <alternativeName>
        <fullName evidence="5">Large ribosomal subunit assembly factor DarP</fullName>
    </alternativeName>
</protein>
<evidence type="ECO:0000256" key="2">
    <source>
        <dbReference type="ARBA" id="ARBA00022517"/>
    </source>
</evidence>
<organism evidence="6 7">
    <name type="scientific">Aeromonas molluscorum 848</name>
    <dbReference type="NCBI Taxonomy" id="1268236"/>
    <lineage>
        <taxon>Bacteria</taxon>
        <taxon>Pseudomonadati</taxon>
        <taxon>Pseudomonadota</taxon>
        <taxon>Gammaproteobacteria</taxon>
        <taxon>Aeromonadales</taxon>
        <taxon>Aeromonadaceae</taxon>
        <taxon>Aeromonas</taxon>
    </lineage>
</organism>
<dbReference type="GO" id="GO:0019843">
    <property type="term" value="F:rRNA binding"/>
    <property type="evidence" value="ECO:0007669"/>
    <property type="project" value="UniProtKB-UniRule"/>
</dbReference>
<comment type="caution">
    <text evidence="6">The sequence shown here is derived from an EMBL/GenBank/DDBJ whole genome shotgun (WGS) entry which is preliminary data.</text>
</comment>
<dbReference type="Gene3D" id="1.10.60.30">
    <property type="entry name" value="PSPTO4464-like domains"/>
    <property type="match status" value="2"/>
</dbReference>
<sequence>MSHFNDEQELDDWGPSKSQLKREAEILQQMGDDLVDLSHSELERITLDEELADAIELGRKLKPKKDESYRRHLQFIGKLMRSRDIAPITEALSIFKNRHSTINARLHRLEQWRERLINEGDEALNELMSQFHELDRQKLRQLIRNAKKEREHNKPPAAFREIYQYLRGEIEDQL</sequence>
<keyword evidence="3 5" id="KW-0699">rRNA-binding</keyword>
<evidence type="ECO:0000256" key="1">
    <source>
        <dbReference type="ARBA" id="ARBA00022490"/>
    </source>
</evidence>
<dbReference type="GO" id="GO:0043022">
    <property type="term" value="F:ribosome binding"/>
    <property type="evidence" value="ECO:0007669"/>
    <property type="project" value="UniProtKB-UniRule"/>
</dbReference>
<dbReference type="OrthoDB" id="5293604at2"/>
<comment type="similarity">
    <text evidence="5">Belongs to the DarP family.</text>
</comment>
<comment type="subcellular location">
    <subcellularLocation>
        <location evidence="5">Cytoplasm</location>
    </subcellularLocation>
    <text evidence="5">Associates with late stage pre-50S ribosomal subunits.</text>
</comment>
<name>R1H900_9GAMM</name>
<dbReference type="PIRSF" id="PIRSF016183">
    <property type="entry name" value="UCP016183"/>
    <property type="match status" value="1"/>
</dbReference>
<accession>R1H900</accession>
<dbReference type="InterPro" id="IPR006839">
    <property type="entry name" value="DarP"/>
</dbReference>
<dbReference type="InterPro" id="IPR023153">
    <property type="entry name" value="DarP_sf"/>
</dbReference>
<dbReference type="FunFam" id="1.10.60.30:FF:000002">
    <property type="entry name" value="UPF0307 protein YjgA"/>
    <property type="match status" value="1"/>
</dbReference>
<dbReference type="AlphaFoldDB" id="R1H900"/>